<feature type="transmembrane region" description="Helical" evidence="1">
    <location>
        <begin position="49"/>
        <end position="76"/>
    </location>
</feature>
<dbReference type="AlphaFoldDB" id="A0AAD7H0U4"/>
<evidence type="ECO:0000313" key="3">
    <source>
        <dbReference type="Proteomes" id="UP001215598"/>
    </source>
</evidence>
<feature type="non-terminal residue" evidence="2">
    <location>
        <position position="1"/>
    </location>
</feature>
<dbReference type="Proteomes" id="UP001215598">
    <property type="component" value="Unassembled WGS sequence"/>
</dbReference>
<dbReference type="EMBL" id="JARKIB010000420">
    <property type="protein sequence ID" value="KAJ7709329.1"/>
    <property type="molecule type" value="Genomic_DNA"/>
</dbReference>
<gene>
    <name evidence="2" type="ORF">B0H16DRAFT_1229745</name>
</gene>
<keyword evidence="1" id="KW-0812">Transmembrane</keyword>
<proteinExistence type="predicted"/>
<keyword evidence="3" id="KW-1185">Reference proteome</keyword>
<reference evidence="2" key="1">
    <citation type="submission" date="2023-03" db="EMBL/GenBank/DDBJ databases">
        <title>Massive genome expansion in bonnet fungi (Mycena s.s.) driven by repeated elements and novel gene families across ecological guilds.</title>
        <authorList>
            <consortium name="Lawrence Berkeley National Laboratory"/>
            <person name="Harder C.B."/>
            <person name="Miyauchi S."/>
            <person name="Viragh M."/>
            <person name="Kuo A."/>
            <person name="Thoen E."/>
            <person name="Andreopoulos B."/>
            <person name="Lu D."/>
            <person name="Skrede I."/>
            <person name="Drula E."/>
            <person name="Henrissat B."/>
            <person name="Morin E."/>
            <person name="Kohler A."/>
            <person name="Barry K."/>
            <person name="LaButti K."/>
            <person name="Morin E."/>
            <person name="Salamov A."/>
            <person name="Lipzen A."/>
            <person name="Mereny Z."/>
            <person name="Hegedus B."/>
            <person name="Baldrian P."/>
            <person name="Stursova M."/>
            <person name="Weitz H."/>
            <person name="Taylor A."/>
            <person name="Grigoriev I.V."/>
            <person name="Nagy L.G."/>
            <person name="Martin F."/>
            <person name="Kauserud H."/>
        </authorList>
    </citation>
    <scope>NUCLEOTIDE SEQUENCE</scope>
    <source>
        <strain evidence="2">CBHHK182m</strain>
    </source>
</reference>
<protein>
    <submittedName>
        <fullName evidence="2">Uncharacterized protein</fullName>
    </submittedName>
</protein>
<organism evidence="2 3">
    <name type="scientific">Mycena metata</name>
    <dbReference type="NCBI Taxonomy" id="1033252"/>
    <lineage>
        <taxon>Eukaryota</taxon>
        <taxon>Fungi</taxon>
        <taxon>Dikarya</taxon>
        <taxon>Basidiomycota</taxon>
        <taxon>Agaricomycotina</taxon>
        <taxon>Agaricomycetes</taxon>
        <taxon>Agaricomycetidae</taxon>
        <taxon>Agaricales</taxon>
        <taxon>Marasmiineae</taxon>
        <taxon>Mycenaceae</taxon>
        <taxon>Mycena</taxon>
    </lineage>
</organism>
<evidence type="ECO:0000313" key="2">
    <source>
        <dbReference type="EMBL" id="KAJ7709329.1"/>
    </source>
</evidence>
<name>A0AAD7H0U4_9AGAR</name>
<comment type="caution">
    <text evidence="2">The sequence shown here is derived from an EMBL/GenBank/DDBJ whole genome shotgun (WGS) entry which is preliminary data.</text>
</comment>
<keyword evidence="1" id="KW-0472">Membrane</keyword>
<feature type="non-terminal residue" evidence="2">
    <location>
        <position position="106"/>
    </location>
</feature>
<evidence type="ECO:0000256" key="1">
    <source>
        <dbReference type="SAM" id="Phobius"/>
    </source>
</evidence>
<sequence>SSIFSAATFELGGPHPRAVSGVPHPHQAGTWSVLVALGNYSPLHGGHVIFWDLGLVVCFPPSTCILIPTGVVRYSFVCVRRGKRRYSLLQWAGAGIPRWFRNGRRS</sequence>
<keyword evidence="1" id="KW-1133">Transmembrane helix</keyword>
<accession>A0AAD7H0U4</accession>